<feature type="domain" description="NlpC/P60" evidence="6">
    <location>
        <begin position="184"/>
        <end position="307"/>
    </location>
</feature>
<dbReference type="PROSITE" id="PS51935">
    <property type="entry name" value="NLPC_P60"/>
    <property type="match status" value="1"/>
</dbReference>
<dbReference type="RefSeq" id="WP_075515409.1">
    <property type="nucleotide sequence ID" value="NZ_MODZ01000013.1"/>
</dbReference>
<feature type="compositionally biased region" description="Basic and acidic residues" evidence="5">
    <location>
        <begin position="82"/>
        <end position="137"/>
    </location>
</feature>
<dbReference type="InterPro" id="IPR051202">
    <property type="entry name" value="Peptidase_C40"/>
</dbReference>
<evidence type="ECO:0000313" key="7">
    <source>
        <dbReference type="EMBL" id="OIJ35031.1"/>
    </source>
</evidence>
<dbReference type="InterPro" id="IPR038765">
    <property type="entry name" value="Papain-like_cys_pep_sf"/>
</dbReference>
<dbReference type="PANTHER" id="PTHR47053">
    <property type="entry name" value="MUREIN DD-ENDOPEPTIDASE MEPH-RELATED"/>
    <property type="match status" value="1"/>
</dbReference>
<dbReference type="GO" id="GO:0008234">
    <property type="term" value="F:cysteine-type peptidase activity"/>
    <property type="evidence" value="ECO:0007669"/>
    <property type="project" value="UniProtKB-KW"/>
</dbReference>
<evidence type="ECO:0000256" key="3">
    <source>
        <dbReference type="ARBA" id="ARBA00022801"/>
    </source>
</evidence>
<comment type="similarity">
    <text evidence="1">Belongs to the peptidase C40 family.</text>
</comment>
<keyword evidence="4" id="KW-0788">Thiol protease</keyword>
<dbReference type="EMBL" id="MODZ01000013">
    <property type="protein sequence ID" value="OIJ35031.1"/>
    <property type="molecule type" value="Genomic_DNA"/>
</dbReference>
<comment type="caution">
    <text evidence="7">The sequence shown here is derived from an EMBL/GenBank/DDBJ whole genome shotgun (WGS) entry which is preliminary data.</text>
</comment>
<evidence type="ECO:0000313" key="8">
    <source>
        <dbReference type="Proteomes" id="UP000179540"/>
    </source>
</evidence>
<dbReference type="InterPro" id="IPR000064">
    <property type="entry name" value="NLP_P60_dom"/>
</dbReference>
<evidence type="ECO:0000256" key="1">
    <source>
        <dbReference type="ARBA" id="ARBA00007074"/>
    </source>
</evidence>
<organism evidence="7 8">
    <name type="scientific">Rothia kristinae</name>
    <dbReference type="NCBI Taxonomy" id="37923"/>
    <lineage>
        <taxon>Bacteria</taxon>
        <taxon>Bacillati</taxon>
        <taxon>Actinomycetota</taxon>
        <taxon>Actinomycetes</taxon>
        <taxon>Micrococcales</taxon>
        <taxon>Micrococcaceae</taxon>
        <taxon>Rothia</taxon>
    </lineage>
</organism>
<dbReference type="PANTHER" id="PTHR47053:SF1">
    <property type="entry name" value="MUREIN DD-ENDOPEPTIDASE MEPH-RELATED"/>
    <property type="match status" value="1"/>
</dbReference>
<name>A0A1S2N0E1_9MICC</name>
<gene>
    <name evidence="7" type="ORF">BK826_09505</name>
</gene>
<protein>
    <recommendedName>
        <fullName evidence="6">NlpC/P60 domain-containing protein</fullName>
    </recommendedName>
</protein>
<evidence type="ECO:0000259" key="6">
    <source>
        <dbReference type="PROSITE" id="PS51935"/>
    </source>
</evidence>
<keyword evidence="3" id="KW-0378">Hydrolase</keyword>
<proteinExistence type="inferred from homology"/>
<dbReference type="Gene3D" id="3.90.1720.10">
    <property type="entry name" value="endopeptidase domain like (from Nostoc punctiforme)"/>
    <property type="match status" value="1"/>
</dbReference>
<sequence length="307" mass="31815">MASSALLSKNSARAAGVLTLSGLMVGGIVLAQGADAAPEVQNTAQATPVASLDAVNTPSNHYVPASLVRPAVAPKSHEQIAAEKKAAAEQKAAEETARREAEAAQKKAEEQAAQQRKAEQRRADEQKAAQEKAEQQRQEQAQAAQEQQDDAAAPVVQNASSTTATGSTQRSTGTQTQGSSAPASSSDDAPVASEGSYNRDAVVRAARAQLGRQQDCTALVTNSLRAAGINFHGWPKDYLSLGHTVSASEAKPGDIIYYASNGFGGSHVAIYLGNGRAIHGGWEGGTTAEFSAYLPAASAPVFIHVDR</sequence>
<accession>A0A1S2N0E1</accession>
<evidence type="ECO:0000256" key="4">
    <source>
        <dbReference type="ARBA" id="ARBA00022807"/>
    </source>
</evidence>
<reference evidence="7 8" key="1">
    <citation type="submission" date="2016-10" db="EMBL/GenBank/DDBJ databases">
        <title>Draft genome sequence of strain LCT isolated from the Shenzhou X spacecraft of China.</title>
        <authorList>
            <person name="Huang B."/>
        </authorList>
    </citation>
    <scope>NUCLEOTIDE SEQUENCE [LARGE SCALE GENOMIC DNA]</scope>
    <source>
        <strain evidence="7 8">LCT-H5</strain>
    </source>
</reference>
<dbReference type="Pfam" id="PF00877">
    <property type="entry name" value="NLPC_P60"/>
    <property type="match status" value="1"/>
</dbReference>
<evidence type="ECO:0000256" key="2">
    <source>
        <dbReference type="ARBA" id="ARBA00022670"/>
    </source>
</evidence>
<feature type="region of interest" description="Disordered" evidence="5">
    <location>
        <begin position="82"/>
        <end position="196"/>
    </location>
</feature>
<feature type="compositionally biased region" description="Low complexity" evidence="5">
    <location>
        <begin position="138"/>
        <end position="193"/>
    </location>
</feature>
<dbReference type="SUPFAM" id="SSF54001">
    <property type="entry name" value="Cysteine proteinases"/>
    <property type="match status" value="1"/>
</dbReference>
<dbReference type="GO" id="GO:0006508">
    <property type="term" value="P:proteolysis"/>
    <property type="evidence" value="ECO:0007669"/>
    <property type="project" value="UniProtKB-KW"/>
</dbReference>
<dbReference type="Proteomes" id="UP000179540">
    <property type="component" value="Unassembled WGS sequence"/>
</dbReference>
<keyword evidence="2" id="KW-0645">Protease</keyword>
<evidence type="ECO:0000256" key="5">
    <source>
        <dbReference type="SAM" id="MobiDB-lite"/>
    </source>
</evidence>
<dbReference type="AlphaFoldDB" id="A0A1S2N0E1"/>